<feature type="compositionally biased region" description="Polar residues" evidence="1">
    <location>
        <begin position="238"/>
        <end position="249"/>
    </location>
</feature>
<evidence type="ECO:0000313" key="3">
    <source>
        <dbReference type="EMBL" id="KAJ3572554.1"/>
    </source>
</evidence>
<dbReference type="InterPro" id="IPR052981">
    <property type="entry name" value="Ingression_C2_domain"/>
</dbReference>
<keyword evidence="4" id="KW-1185">Reference proteome</keyword>
<gene>
    <name evidence="3" type="ORF">NP233_g3008</name>
</gene>
<dbReference type="Gene3D" id="2.60.40.150">
    <property type="entry name" value="C2 domain"/>
    <property type="match status" value="1"/>
</dbReference>
<feature type="compositionally biased region" description="Polar residues" evidence="1">
    <location>
        <begin position="189"/>
        <end position="202"/>
    </location>
</feature>
<dbReference type="SUPFAM" id="SSF49562">
    <property type="entry name" value="C2 domain (Calcium/lipid-binding domain, CaLB)"/>
    <property type="match status" value="1"/>
</dbReference>
<organism evidence="3 4">
    <name type="scientific">Leucocoprinus birnbaumii</name>
    <dbReference type="NCBI Taxonomy" id="56174"/>
    <lineage>
        <taxon>Eukaryota</taxon>
        <taxon>Fungi</taxon>
        <taxon>Dikarya</taxon>
        <taxon>Basidiomycota</taxon>
        <taxon>Agaricomycotina</taxon>
        <taxon>Agaricomycetes</taxon>
        <taxon>Agaricomycetidae</taxon>
        <taxon>Agaricales</taxon>
        <taxon>Agaricineae</taxon>
        <taxon>Agaricaceae</taxon>
        <taxon>Leucocoprinus</taxon>
    </lineage>
</organism>
<evidence type="ECO:0000313" key="4">
    <source>
        <dbReference type="Proteomes" id="UP001213000"/>
    </source>
</evidence>
<dbReference type="PANTHER" id="PTHR47052:SF3">
    <property type="entry name" value="INGRESSION PROTEIN 1"/>
    <property type="match status" value="1"/>
</dbReference>
<evidence type="ECO:0000259" key="2">
    <source>
        <dbReference type="PROSITE" id="PS50004"/>
    </source>
</evidence>
<comment type="caution">
    <text evidence="3">The sequence shown here is derived from an EMBL/GenBank/DDBJ whole genome shotgun (WGS) entry which is preliminary data.</text>
</comment>
<feature type="compositionally biased region" description="Pro residues" evidence="1">
    <location>
        <begin position="264"/>
        <end position="280"/>
    </location>
</feature>
<feature type="region of interest" description="Disordered" evidence="1">
    <location>
        <begin position="381"/>
        <end position="453"/>
    </location>
</feature>
<dbReference type="PROSITE" id="PS50004">
    <property type="entry name" value="C2"/>
    <property type="match status" value="1"/>
</dbReference>
<dbReference type="SMART" id="SM00239">
    <property type="entry name" value="C2"/>
    <property type="match status" value="1"/>
</dbReference>
<dbReference type="CDD" id="cd08681">
    <property type="entry name" value="C2_fungal_Inn1p-like"/>
    <property type="match status" value="1"/>
</dbReference>
<proteinExistence type="predicted"/>
<accession>A0AAD5YYA0</accession>
<name>A0AAD5YYA0_9AGAR</name>
<dbReference type="InterPro" id="IPR000008">
    <property type="entry name" value="C2_dom"/>
</dbReference>
<protein>
    <recommendedName>
        <fullName evidence="2">C2 domain-containing protein</fullName>
    </recommendedName>
</protein>
<evidence type="ECO:0000256" key="1">
    <source>
        <dbReference type="SAM" id="MobiDB-lite"/>
    </source>
</evidence>
<feature type="region of interest" description="Disordered" evidence="1">
    <location>
        <begin position="136"/>
        <end position="314"/>
    </location>
</feature>
<dbReference type="Pfam" id="PF00168">
    <property type="entry name" value="C2"/>
    <property type="match status" value="1"/>
</dbReference>
<reference evidence="3" key="1">
    <citation type="submission" date="2022-07" db="EMBL/GenBank/DDBJ databases">
        <title>Genome Sequence of Leucocoprinus birnbaumii.</title>
        <authorList>
            <person name="Buettner E."/>
        </authorList>
    </citation>
    <scope>NUCLEOTIDE SEQUENCE</scope>
    <source>
        <strain evidence="3">VT141</strain>
    </source>
</reference>
<sequence length="468" mass="50401">MPQDTELGTLIVVVLKARNLIDRHSFYKQDVFAQATLNGTAKKTPVDIKGGQHPVWDAELRFSVDKAVSEKTRKIEVSCFSKESRSDDLLGRGTVDISETLQTGEFDDWVSLDIDGVVRGDVYLEMTFFSAAPAPAPVAPKPSGASLSVPQSQYLTRRPSKLPPSERLYRPPQSAQSHPKSKSDKYPPGSTTTGQQSIPSHHTPSRSRDSALPPLPGNSHAEQAALPGILKPGPARTPQAQATLSNTGPPTFLRPGNGKSPSPSRLPPEPRPPSVSPPSRSPGHSPQPSASYGPPLYSGSAAPNNPYLAASTPIPPVIPVIPAAGNTVAPPTSYPSYTNTLPPGWDQTAPPSNFSFPMPMMANAPQPSFRQADVYPTYGYQHQQAPSLSSSPPPDTHLAVRYQTPLPLPPGLNGHSEHTAPRGRQSEPKPDLNRLQALKKAEEEAAARREQEQRDLELALQLDRQLNT</sequence>
<feature type="compositionally biased region" description="Basic and acidic residues" evidence="1">
    <location>
        <begin position="415"/>
        <end position="432"/>
    </location>
</feature>
<feature type="compositionally biased region" description="Polar residues" evidence="1">
    <location>
        <begin position="145"/>
        <end position="155"/>
    </location>
</feature>
<dbReference type="PANTHER" id="PTHR47052">
    <property type="entry name" value="CONSERVED SERINE PROLINE-RICH PROTEIN (AFU_ORTHOLOGUE AFUA_2G01790)"/>
    <property type="match status" value="1"/>
</dbReference>
<dbReference type="InterPro" id="IPR035892">
    <property type="entry name" value="C2_domain_sf"/>
</dbReference>
<feature type="domain" description="C2" evidence="2">
    <location>
        <begin position="1"/>
        <end position="110"/>
    </location>
</feature>
<dbReference type="Proteomes" id="UP001213000">
    <property type="component" value="Unassembled WGS sequence"/>
</dbReference>
<dbReference type="AlphaFoldDB" id="A0AAD5YYA0"/>
<feature type="compositionally biased region" description="Basic and acidic residues" evidence="1">
    <location>
        <begin position="439"/>
        <end position="453"/>
    </location>
</feature>
<dbReference type="InterPro" id="IPR037791">
    <property type="entry name" value="C2_fungal_Inn1"/>
</dbReference>
<dbReference type="EMBL" id="JANIEX010000138">
    <property type="protein sequence ID" value="KAJ3572554.1"/>
    <property type="molecule type" value="Genomic_DNA"/>
</dbReference>